<dbReference type="PROSITE" id="PS52050">
    <property type="entry name" value="WYL"/>
    <property type="match status" value="1"/>
</dbReference>
<dbReference type="InterPro" id="IPR057727">
    <property type="entry name" value="WCX_dom"/>
</dbReference>
<dbReference type="EMBL" id="FOGQ01000001">
    <property type="protein sequence ID" value="SER50255.1"/>
    <property type="molecule type" value="Genomic_DNA"/>
</dbReference>
<proteinExistence type="predicted"/>
<keyword evidence="4" id="KW-1185">Reference proteome</keyword>
<accession>A0A1H9PR12</accession>
<dbReference type="PANTHER" id="PTHR34580">
    <property type="match status" value="1"/>
</dbReference>
<keyword evidence="3" id="KW-0647">Proteasome</keyword>
<evidence type="ECO:0000313" key="4">
    <source>
        <dbReference type="Proteomes" id="UP000198929"/>
    </source>
</evidence>
<dbReference type="Proteomes" id="UP000198929">
    <property type="component" value="Unassembled WGS sequence"/>
</dbReference>
<dbReference type="Pfam" id="PF13280">
    <property type="entry name" value="WYL"/>
    <property type="match status" value="1"/>
</dbReference>
<dbReference type="PANTHER" id="PTHR34580:SF3">
    <property type="entry name" value="PROTEIN PAFB"/>
    <property type="match status" value="1"/>
</dbReference>
<dbReference type="Pfam" id="PF25583">
    <property type="entry name" value="WCX"/>
    <property type="match status" value="1"/>
</dbReference>
<evidence type="ECO:0000313" key="3">
    <source>
        <dbReference type="EMBL" id="SER50255.1"/>
    </source>
</evidence>
<evidence type="ECO:0000259" key="2">
    <source>
        <dbReference type="Pfam" id="PF25583"/>
    </source>
</evidence>
<dbReference type="STRING" id="1121357.SAMN05661109_00421"/>
<gene>
    <name evidence="3" type="ORF">SAMN05661109_00421</name>
</gene>
<organism evidence="3 4">
    <name type="scientific">Corynebacterium cystitidis DSM 20524</name>
    <dbReference type="NCBI Taxonomy" id="1121357"/>
    <lineage>
        <taxon>Bacteria</taxon>
        <taxon>Bacillati</taxon>
        <taxon>Actinomycetota</taxon>
        <taxon>Actinomycetes</taxon>
        <taxon>Mycobacteriales</taxon>
        <taxon>Corynebacteriaceae</taxon>
        <taxon>Corynebacterium</taxon>
    </lineage>
</organism>
<feature type="domain" description="WCX" evidence="2">
    <location>
        <begin position="239"/>
        <end position="307"/>
    </location>
</feature>
<evidence type="ECO:0000259" key="1">
    <source>
        <dbReference type="Pfam" id="PF13280"/>
    </source>
</evidence>
<dbReference type="InterPro" id="IPR026881">
    <property type="entry name" value="WYL_dom"/>
</dbReference>
<dbReference type="InterPro" id="IPR051534">
    <property type="entry name" value="CBASS_pafABC_assoc_protein"/>
</dbReference>
<dbReference type="RefSeq" id="WP_092255408.1">
    <property type="nucleotide sequence ID" value="NZ_CP047199.1"/>
</dbReference>
<feature type="domain" description="WYL" evidence="1">
    <location>
        <begin position="143"/>
        <end position="210"/>
    </location>
</feature>
<name>A0A1H9PR12_9CORY</name>
<dbReference type="AlphaFoldDB" id="A0A1H9PR12"/>
<reference evidence="4" key="1">
    <citation type="submission" date="2016-10" db="EMBL/GenBank/DDBJ databases">
        <authorList>
            <person name="Varghese N."/>
            <person name="Submissions S."/>
        </authorList>
    </citation>
    <scope>NUCLEOTIDE SEQUENCE [LARGE SCALE GENOMIC DNA]</scope>
    <source>
        <strain evidence="4">DSM 20524</strain>
    </source>
</reference>
<sequence length="310" mass="34531">MTTDDDVVARLTNLTFALLGAETPRTQDWVRRHVAGYENKTDQAFQRMIQRDVASIRRAGVPARSENGLVWVDQDTYELPPIEFTEAEATVLGLAGDLGHSSSLGAFARSGWTKLAASGATRNFDDAPFADMDNDVLRLSAELVNAVTACIRSSTRMSFDYRPSPTSDPQRRVMDPWGIVALNNRAYIVGWDVERGAERSFRAIRVSQVRKVRSDEFISTERDLQDVVEESLRGPTTTATVQVSGPVPELTELIEQGVPGDEHGEHWIFENVERDWLVRTIASYGDEVIVVKPDDVRADVIALLEAARER</sequence>
<protein>
    <submittedName>
        <fullName evidence="3">Proteasome accessory factor B</fullName>
    </submittedName>
</protein>
<dbReference type="GO" id="GO:0000502">
    <property type="term" value="C:proteasome complex"/>
    <property type="evidence" value="ECO:0007669"/>
    <property type="project" value="UniProtKB-KW"/>
</dbReference>